<organism evidence="2 3">
    <name type="scientific">Huso huso</name>
    <name type="common">Beluga</name>
    <name type="synonym">Acipenser huso</name>
    <dbReference type="NCBI Taxonomy" id="61971"/>
    <lineage>
        <taxon>Eukaryota</taxon>
        <taxon>Metazoa</taxon>
        <taxon>Chordata</taxon>
        <taxon>Craniata</taxon>
        <taxon>Vertebrata</taxon>
        <taxon>Euteleostomi</taxon>
        <taxon>Actinopterygii</taxon>
        <taxon>Chondrostei</taxon>
        <taxon>Acipenseriformes</taxon>
        <taxon>Acipenseridae</taxon>
        <taxon>Huso</taxon>
    </lineage>
</organism>
<evidence type="ECO:0000256" key="1">
    <source>
        <dbReference type="SAM" id="MobiDB-lite"/>
    </source>
</evidence>
<keyword evidence="3" id="KW-1185">Reference proteome</keyword>
<proteinExistence type="predicted"/>
<name>A0ABR0YL15_HUSHU</name>
<evidence type="ECO:0000313" key="2">
    <source>
        <dbReference type="EMBL" id="KAK6473268.1"/>
    </source>
</evidence>
<dbReference type="EMBL" id="JAHFZB010000027">
    <property type="protein sequence ID" value="KAK6473268.1"/>
    <property type="molecule type" value="Genomic_DNA"/>
</dbReference>
<reference evidence="2 3" key="1">
    <citation type="submission" date="2021-05" db="EMBL/GenBank/DDBJ databases">
        <authorList>
            <person name="Zahm M."/>
            <person name="Klopp C."/>
            <person name="Cabau C."/>
            <person name="Kuhl H."/>
            <person name="Suciu R."/>
            <person name="Ciorpac M."/>
            <person name="Holostenco D."/>
            <person name="Gessner J."/>
            <person name="Wuertz S."/>
            <person name="Hohne C."/>
            <person name="Stock M."/>
            <person name="Gislard M."/>
            <person name="Lluch J."/>
            <person name="Milhes M."/>
            <person name="Lampietro C."/>
            <person name="Lopez Roques C."/>
            <person name="Donnadieu C."/>
            <person name="Du K."/>
            <person name="Schartl M."/>
            <person name="Guiguen Y."/>
        </authorList>
    </citation>
    <scope>NUCLEOTIDE SEQUENCE [LARGE SCALE GENOMIC DNA]</scope>
    <source>
        <strain evidence="2">Hh-F2</strain>
        <tissue evidence="2">Blood</tissue>
    </source>
</reference>
<gene>
    <name evidence="2" type="ORF">HHUSO_G26640</name>
</gene>
<feature type="region of interest" description="Disordered" evidence="1">
    <location>
        <begin position="23"/>
        <end position="64"/>
    </location>
</feature>
<comment type="caution">
    <text evidence="2">The sequence shown here is derived from an EMBL/GenBank/DDBJ whole genome shotgun (WGS) entry which is preliminary data.</text>
</comment>
<protein>
    <submittedName>
        <fullName evidence="2">Uncharacterized protein</fullName>
    </submittedName>
</protein>
<dbReference type="Proteomes" id="UP001369086">
    <property type="component" value="Unassembled WGS sequence"/>
</dbReference>
<accession>A0ABR0YL15</accession>
<sequence length="94" mass="9741">MAVPFIDEDASREDSACSAVEPSRTPACSTVEPPGTPACSAVEPPRTPACATAEPPRTPASCSSDPYGVQAVVDCGDISIPLMVLYPEYRASLL</sequence>
<evidence type="ECO:0000313" key="3">
    <source>
        <dbReference type="Proteomes" id="UP001369086"/>
    </source>
</evidence>